<dbReference type="Pfam" id="PF01156">
    <property type="entry name" value="IU_nuc_hydro"/>
    <property type="match status" value="1"/>
</dbReference>
<feature type="domain" description="Inosine/uridine-preferring nucleoside hydrolase" evidence="1">
    <location>
        <begin position="24"/>
        <end position="284"/>
    </location>
</feature>
<dbReference type="Proteomes" id="UP001501175">
    <property type="component" value="Unassembled WGS sequence"/>
</dbReference>
<accession>A0ABP8N5P6</accession>
<evidence type="ECO:0000313" key="2">
    <source>
        <dbReference type="EMBL" id="GAA4460365.1"/>
    </source>
</evidence>
<dbReference type="InterPro" id="IPR036452">
    <property type="entry name" value="Ribo_hydro-like"/>
</dbReference>
<sequence>MMMKLLLFLCFLLLGQYTWAQYRVILDTDIDSDVDDVEALAMLHVLADQKKIDFLGVIVTSDDPYAPTCTAAINTYYGRPDLPVSFLRNQKEISHQAHYKYTKEISQEFPHRLKSHEEAEDAVALYRKLLSSSPDASVIVVTVGHLSSWQQLLQSGADQYSTLTGLELARKKLANWYCMGGQFPSGKEANFYRPDPASTQYCLQTWDKPVIFCGWEIGKQITTGGPYLKSKLPSQSPVYRAYALYNGFAGRPSWDQVAVFLLIEQAKAYFDTIKTGYCHINADGSNEWRADRDSLHEYLVFKPGVNPDEIARFMDTMVVR</sequence>
<protein>
    <recommendedName>
        <fullName evidence="1">Inosine/uridine-preferring nucleoside hydrolase domain-containing protein</fullName>
    </recommendedName>
</protein>
<dbReference type="EMBL" id="BAABHD010000032">
    <property type="protein sequence ID" value="GAA4460365.1"/>
    <property type="molecule type" value="Genomic_DNA"/>
</dbReference>
<name>A0ABP8N5P6_9BACT</name>
<evidence type="ECO:0000259" key="1">
    <source>
        <dbReference type="Pfam" id="PF01156"/>
    </source>
</evidence>
<keyword evidence="3" id="KW-1185">Reference proteome</keyword>
<comment type="caution">
    <text evidence="2">The sequence shown here is derived from an EMBL/GenBank/DDBJ whole genome shotgun (WGS) entry which is preliminary data.</text>
</comment>
<dbReference type="SUPFAM" id="SSF53590">
    <property type="entry name" value="Nucleoside hydrolase"/>
    <property type="match status" value="1"/>
</dbReference>
<dbReference type="PANTHER" id="PTHR43264">
    <property type="match status" value="1"/>
</dbReference>
<proteinExistence type="predicted"/>
<evidence type="ECO:0000313" key="3">
    <source>
        <dbReference type="Proteomes" id="UP001501175"/>
    </source>
</evidence>
<dbReference type="Gene3D" id="3.90.245.10">
    <property type="entry name" value="Ribonucleoside hydrolase-like"/>
    <property type="match status" value="1"/>
</dbReference>
<gene>
    <name evidence="2" type="ORF">GCM10023189_35370</name>
</gene>
<dbReference type="InterPro" id="IPR001910">
    <property type="entry name" value="Inosine/uridine_hydrolase_dom"/>
</dbReference>
<organism evidence="2 3">
    <name type="scientific">Nibrella saemangeumensis</name>
    <dbReference type="NCBI Taxonomy" id="1084526"/>
    <lineage>
        <taxon>Bacteria</taxon>
        <taxon>Pseudomonadati</taxon>
        <taxon>Bacteroidota</taxon>
        <taxon>Cytophagia</taxon>
        <taxon>Cytophagales</taxon>
        <taxon>Spirosomataceae</taxon>
        <taxon>Nibrella</taxon>
    </lineage>
</organism>
<reference evidence="3" key="1">
    <citation type="journal article" date="2019" name="Int. J. Syst. Evol. Microbiol.">
        <title>The Global Catalogue of Microorganisms (GCM) 10K type strain sequencing project: providing services to taxonomists for standard genome sequencing and annotation.</title>
        <authorList>
            <consortium name="The Broad Institute Genomics Platform"/>
            <consortium name="The Broad Institute Genome Sequencing Center for Infectious Disease"/>
            <person name="Wu L."/>
            <person name="Ma J."/>
        </authorList>
    </citation>
    <scope>NUCLEOTIDE SEQUENCE [LARGE SCALE GENOMIC DNA]</scope>
    <source>
        <strain evidence="3">JCM 17927</strain>
    </source>
</reference>
<dbReference type="PANTHER" id="PTHR43264:SF1">
    <property type="entry name" value="INOSINE_URIDINE-PREFERRING NUCLEOSIDE HYDROLASE DOMAIN-CONTAINING PROTEIN"/>
    <property type="match status" value="1"/>
</dbReference>